<dbReference type="PROSITE" id="PS50297">
    <property type="entry name" value="ANK_REP_REGION"/>
    <property type="match status" value="7"/>
</dbReference>
<evidence type="ECO:0000256" key="4">
    <source>
        <dbReference type="SAM" id="MobiDB-lite"/>
    </source>
</evidence>
<dbReference type="InParanoid" id="C0NTJ1"/>
<dbReference type="SMART" id="SM00248">
    <property type="entry name" value="ANK"/>
    <property type="match status" value="11"/>
</dbReference>
<dbReference type="Pfam" id="PF24883">
    <property type="entry name" value="NPHP3_N"/>
    <property type="match status" value="1"/>
</dbReference>
<dbReference type="PRINTS" id="PR01415">
    <property type="entry name" value="ANKYRIN"/>
</dbReference>
<evidence type="ECO:0000256" key="2">
    <source>
        <dbReference type="ARBA" id="ARBA00023043"/>
    </source>
</evidence>
<gene>
    <name evidence="7" type="ORF">HCBG_06471</name>
</gene>
<evidence type="ECO:0000259" key="5">
    <source>
        <dbReference type="Pfam" id="PF01048"/>
    </source>
</evidence>
<dbReference type="SUPFAM" id="SSF52540">
    <property type="entry name" value="P-loop containing nucleoside triphosphate hydrolases"/>
    <property type="match status" value="1"/>
</dbReference>
<keyword evidence="2 3" id="KW-0040">ANK repeat</keyword>
<dbReference type="VEuPathDB" id="FungiDB:I7I50_05623"/>
<feature type="region of interest" description="Disordered" evidence="4">
    <location>
        <begin position="199"/>
        <end position="234"/>
    </location>
</feature>
<evidence type="ECO:0000313" key="7">
    <source>
        <dbReference type="EMBL" id="EEH05352.1"/>
    </source>
</evidence>
<organism evidence="7 8">
    <name type="scientific">Ajellomyces capsulatus (strain G186AR / H82 / ATCC MYA-2454 / RMSCC 2432)</name>
    <name type="common">Darling's disease fungus</name>
    <name type="synonym">Histoplasma capsulatum</name>
    <dbReference type="NCBI Taxonomy" id="447093"/>
    <lineage>
        <taxon>Eukaryota</taxon>
        <taxon>Fungi</taxon>
        <taxon>Dikarya</taxon>
        <taxon>Ascomycota</taxon>
        <taxon>Pezizomycotina</taxon>
        <taxon>Eurotiomycetes</taxon>
        <taxon>Eurotiomycetidae</taxon>
        <taxon>Onygenales</taxon>
        <taxon>Ajellomycetaceae</taxon>
        <taxon>Histoplasma</taxon>
    </lineage>
</organism>
<dbReference type="Gene3D" id="3.40.50.300">
    <property type="entry name" value="P-loop containing nucleotide triphosphate hydrolases"/>
    <property type="match status" value="1"/>
</dbReference>
<evidence type="ECO:0000259" key="6">
    <source>
        <dbReference type="Pfam" id="PF24883"/>
    </source>
</evidence>
<feature type="domain" description="Nephrocystin 3-like N-terminal" evidence="6">
    <location>
        <begin position="389"/>
        <end position="553"/>
    </location>
</feature>
<sequence length="1215" mass="136749">MATQLRTHDDYTVGWVCALPKELTAAAAMLDEIHEELPKHPNDHNAYTLGHVGVHNIVIACLPKGEIGSNNAATVATWMTSTFPSIKFGLMVGIGGGVPKSVRLGDVVVSTPTDEFSGVVQWDFGKSQQEGFKRTGALNRPPTELLTALTKLEREHEMKGSKIPHYLDELKDNWPRLAPRYTRSESLRDVLFRASCKHVEKPDTSDTSTEESQEDGYEEEEEGEGDPCSHCDPRGIIRRKPRDMRVHYGLIASGNQVIKDALVRDDINKRLGGKVLCFETEAAGLMNNFPCLVIRGICDYADAHKNKNWQEHAAAVAAAFAKELLSWVPTQEVDKMPTIKSQLEGVINIVNQLHSHQQNQEHQTISEWLTPMNYAPQQNDLISQRQECTGEWLLQSDKFQQWLREPKQTLFCPGIPGAGKTIITSIVVHDLHRRFQNDPSVGIAYLYCNFKQQQEQKPADLIASLLKQLLQGQPSVVEVVKDLYNRHKRVNTRPSLDELRSSLQKIAASYQRTFIVIDALDECRASPNGREMFLQWIFNLQTNTNASIFATSRFIQEIEGKFDGSIRLEIRANATDVQKYLDERLRNCSTLISEDKSLQEEIKTKIAKAVDGMFLLARLYVDSLAFKTNKKAIKQALQEIEATSNAPNDSEKFIALDTAYKHAMERIRSQPPDYQDLAMRALQWIVCAKSQLTSMELQHALAIEPNTSELDTDNIAPIQLTVSVCAGLIIAGDEGGIIHLIHYTTQKFLERSWESWFPNAHTDITKTCVTYLSFKAFETGCCLTKDALTERLQLYPFYSYAARNWGYHVRESSIQEESLILDFLHSSAKVSACYQVMVYNGCSTDALKMAGMHLAVYFELKKCISALLKGNANIETKDQYEQTPLLLAAILGFEQVVRLLLERNANIEAKSVNGKTSLSYAAKKGHEQIVKVLLERNANIEIKDENEYTPLSSAARLGYKQIVKLLLERNANIEVKDKNGWTPLLWAAYGGYEQIVKLLLERNANIDVKDKNGQTPFSEAALQGFEQIVDLLLERNANIETKDQYEQTSLSQAAMLGNRQVVKLLLERNANIDVKDKNGRTPLSWAAYSGYVQVVKLLLERNANIDIKDKNGQTPLSWAEKGHEQIVKPLLERNANIEIKDQYAQTSLSWAAYSGCKQVVKLPLERNANIGARDKLILTSLPWAAERGHEQVVKLLQKATYSQPPDDSNISSLYI</sequence>
<feature type="repeat" description="ANK" evidence="3">
    <location>
        <begin position="913"/>
        <end position="945"/>
    </location>
</feature>
<keyword evidence="8" id="KW-1185">Reference proteome</keyword>
<dbReference type="Pfam" id="PF01048">
    <property type="entry name" value="PNP_UDP_1"/>
    <property type="match status" value="1"/>
</dbReference>
<reference evidence="7" key="1">
    <citation type="submission" date="2009-02" db="EMBL/GenBank/DDBJ databases">
        <title>The Genome Sequence of Ajellomyces capsulatus strain G186AR.</title>
        <authorList>
            <consortium name="The Broad Institute Genome Sequencing Platform"/>
            <person name="Champion M."/>
            <person name="Cuomo C."/>
            <person name="Ma L.-J."/>
            <person name="Henn M.R."/>
            <person name="Sil A."/>
            <person name="Goldman B."/>
            <person name="Young S.K."/>
            <person name="Kodira C.D."/>
            <person name="Zeng Q."/>
            <person name="Koehrsen M."/>
            <person name="Alvarado L."/>
            <person name="Berlin A."/>
            <person name="Borenstein D."/>
            <person name="Chen Z."/>
            <person name="Engels R."/>
            <person name="Freedman E."/>
            <person name="Gellesch M."/>
            <person name="Goldberg J."/>
            <person name="Griggs A."/>
            <person name="Gujja S."/>
            <person name="Heiman D."/>
            <person name="Hepburn T."/>
            <person name="Howarth C."/>
            <person name="Jen D."/>
            <person name="Larson L."/>
            <person name="Lewis B."/>
            <person name="Mehta T."/>
            <person name="Park D."/>
            <person name="Pearson M."/>
            <person name="Roberts A."/>
            <person name="Saif S."/>
            <person name="Shea T."/>
            <person name="Shenoy N."/>
            <person name="Sisk P."/>
            <person name="Stolte C."/>
            <person name="Sykes S."/>
            <person name="Walk T."/>
            <person name="White J."/>
            <person name="Yandava C."/>
            <person name="Klein B."/>
            <person name="McEwen J.G."/>
            <person name="Puccia R."/>
            <person name="Goldman G.H."/>
            <person name="Felipe M.S."/>
            <person name="Nino-Vega G."/>
            <person name="San-Blas G."/>
            <person name="Taylor J."/>
            <person name="Mendoza L."/>
            <person name="Galagan J."/>
            <person name="Nusbaum C."/>
            <person name="Birren B."/>
        </authorList>
    </citation>
    <scope>NUCLEOTIDE SEQUENCE</scope>
    <source>
        <strain evidence="7">G186AR</strain>
    </source>
</reference>
<dbReference type="InterPro" id="IPR027417">
    <property type="entry name" value="P-loop_NTPase"/>
</dbReference>
<dbReference type="InterPro" id="IPR036770">
    <property type="entry name" value="Ankyrin_rpt-contain_sf"/>
</dbReference>
<evidence type="ECO:0000256" key="3">
    <source>
        <dbReference type="PROSITE-ProRule" id="PRU00023"/>
    </source>
</evidence>
<protein>
    <submittedName>
        <fullName evidence="7">Ankyrin repeat protein</fullName>
    </submittedName>
</protein>
<dbReference type="Gene3D" id="3.40.50.1580">
    <property type="entry name" value="Nucleoside phosphorylase domain"/>
    <property type="match status" value="1"/>
</dbReference>
<dbReference type="Gene3D" id="1.25.40.20">
    <property type="entry name" value="Ankyrin repeat-containing domain"/>
    <property type="match status" value="4"/>
</dbReference>
<dbReference type="STRING" id="447093.C0NTJ1"/>
<dbReference type="InterPro" id="IPR056884">
    <property type="entry name" value="NPHP3-like_N"/>
</dbReference>
<dbReference type="SUPFAM" id="SSF53167">
    <property type="entry name" value="Purine and uridine phosphorylases"/>
    <property type="match status" value="1"/>
</dbReference>
<feature type="repeat" description="ANK" evidence="3">
    <location>
        <begin position="1143"/>
        <end position="1175"/>
    </location>
</feature>
<feature type="repeat" description="ANK" evidence="3">
    <location>
        <begin position="1012"/>
        <end position="1044"/>
    </location>
</feature>
<evidence type="ECO:0000256" key="1">
    <source>
        <dbReference type="ARBA" id="ARBA00022737"/>
    </source>
</evidence>
<dbReference type="GO" id="GO:0009116">
    <property type="term" value="P:nucleoside metabolic process"/>
    <property type="evidence" value="ECO:0007669"/>
    <property type="project" value="InterPro"/>
</dbReference>
<dbReference type="InterPro" id="IPR000845">
    <property type="entry name" value="Nucleoside_phosphorylase_d"/>
</dbReference>
<dbReference type="InterPro" id="IPR035994">
    <property type="entry name" value="Nucleoside_phosphorylase_sf"/>
</dbReference>
<feature type="repeat" description="ANK" evidence="3">
    <location>
        <begin position="1045"/>
        <end position="1077"/>
    </location>
</feature>
<name>C0NTJ1_AJECG</name>
<proteinExistence type="predicted"/>
<feature type="repeat" description="ANK" evidence="3">
    <location>
        <begin position="1078"/>
        <end position="1110"/>
    </location>
</feature>
<dbReference type="HOGENOM" id="CLU_000288_34_2_1"/>
<feature type="compositionally biased region" description="Acidic residues" evidence="4">
    <location>
        <begin position="208"/>
        <end position="225"/>
    </location>
</feature>
<dbReference type="RefSeq" id="XP_045285833.1">
    <property type="nucleotide sequence ID" value="XM_045433520.1"/>
</dbReference>
<feature type="domain" description="Nucleoside phosphorylase" evidence="5">
    <location>
        <begin position="13"/>
        <end position="134"/>
    </location>
</feature>
<feature type="repeat" description="ANK" evidence="3">
    <location>
        <begin position="946"/>
        <end position="978"/>
    </location>
</feature>
<dbReference type="GeneID" id="69039487"/>
<dbReference type="Pfam" id="PF12796">
    <property type="entry name" value="Ank_2"/>
    <property type="match status" value="3"/>
</dbReference>
<dbReference type="InterPro" id="IPR002110">
    <property type="entry name" value="Ankyrin_rpt"/>
</dbReference>
<keyword evidence="1" id="KW-0677">Repeat</keyword>
<dbReference type="SUPFAM" id="SSF48403">
    <property type="entry name" value="Ankyrin repeat"/>
    <property type="match status" value="1"/>
</dbReference>
<dbReference type="PANTHER" id="PTHR24171">
    <property type="entry name" value="ANKYRIN REPEAT DOMAIN-CONTAINING PROTEIN 39-RELATED"/>
    <property type="match status" value="1"/>
</dbReference>
<dbReference type="AlphaFoldDB" id="C0NTJ1"/>
<feature type="repeat" description="ANK" evidence="3">
    <location>
        <begin position="880"/>
        <end position="912"/>
    </location>
</feature>
<accession>C0NTJ1</accession>
<evidence type="ECO:0000313" key="8">
    <source>
        <dbReference type="Proteomes" id="UP000001631"/>
    </source>
</evidence>
<dbReference type="EMBL" id="GG663371">
    <property type="protein sequence ID" value="EEH05352.1"/>
    <property type="molecule type" value="Genomic_DNA"/>
</dbReference>
<dbReference type="GO" id="GO:0003824">
    <property type="term" value="F:catalytic activity"/>
    <property type="evidence" value="ECO:0007669"/>
    <property type="project" value="InterPro"/>
</dbReference>
<dbReference type="Proteomes" id="UP000001631">
    <property type="component" value="Unassembled WGS sequence"/>
</dbReference>
<dbReference type="PROSITE" id="PS50088">
    <property type="entry name" value="ANK_REPEAT"/>
    <property type="match status" value="8"/>
</dbReference>
<feature type="repeat" description="ANK" evidence="3">
    <location>
        <begin position="979"/>
        <end position="1011"/>
    </location>
</feature>